<feature type="chain" id="PRO_5045339519" evidence="5">
    <location>
        <begin position="23"/>
        <end position="549"/>
    </location>
</feature>
<keyword evidence="8" id="KW-1185">Reference proteome</keyword>
<comment type="similarity">
    <text evidence="1 4">Belongs to the glycosyl hydrolase 43 family.</text>
</comment>
<dbReference type="PANTHER" id="PTHR42812:SF12">
    <property type="entry name" value="BETA-XYLOSIDASE-RELATED"/>
    <property type="match status" value="1"/>
</dbReference>
<keyword evidence="3 4" id="KW-0326">Glycosidase</keyword>
<dbReference type="GO" id="GO:0016787">
    <property type="term" value="F:hydrolase activity"/>
    <property type="evidence" value="ECO:0007669"/>
    <property type="project" value="UniProtKB-KW"/>
</dbReference>
<evidence type="ECO:0000256" key="1">
    <source>
        <dbReference type="ARBA" id="ARBA00009865"/>
    </source>
</evidence>
<evidence type="ECO:0000256" key="3">
    <source>
        <dbReference type="ARBA" id="ARBA00023295"/>
    </source>
</evidence>
<dbReference type="Gene3D" id="2.115.10.20">
    <property type="entry name" value="Glycosyl hydrolase domain, family 43"/>
    <property type="match status" value="1"/>
</dbReference>
<dbReference type="InterPro" id="IPR013320">
    <property type="entry name" value="ConA-like_dom_sf"/>
</dbReference>
<dbReference type="Proteomes" id="UP001597112">
    <property type="component" value="Unassembled WGS sequence"/>
</dbReference>
<dbReference type="EMBL" id="JBHTKA010000016">
    <property type="protein sequence ID" value="MFD1003650.1"/>
    <property type="molecule type" value="Genomic_DNA"/>
</dbReference>
<proteinExistence type="inferred from homology"/>
<evidence type="ECO:0000313" key="7">
    <source>
        <dbReference type="EMBL" id="MFD1003650.1"/>
    </source>
</evidence>
<comment type="caution">
    <text evidence="7">The sequence shown here is derived from an EMBL/GenBank/DDBJ whole genome shotgun (WGS) entry which is preliminary data.</text>
</comment>
<feature type="signal peptide" evidence="5">
    <location>
        <begin position="1"/>
        <end position="22"/>
    </location>
</feature>
<dbReference type="InterPro" id="IPR051795">
    <property type="entry name" value="Glycosyl_Hydrlase_43"/>
</dbReference>
<dbReference type="RefSeq" id="WP_377586566.1">
    <property type="nucleotide sequence ID" value="NZ_JBHTKA010000016.1"/>
</dbReference>
<dbReference type="PANTHER" id="PTHR42812">
    <property type="entry name" value="BETA-XYLOSIDASE"/>
    <property type="match status" value="1"/>
</dbReference>
<keyword evidence="5" id="KW-0732">Signal</keyword>
<reference evidence="8" key="1">
    <citation type="journal article" date="2019" name="Int. J. Syst. Evol. Microbiol.">
        <title>The Global Catalogue of Microorganisms (GCM) 10K type strain sequencing project: providing services to taxonomists for standard genome sequencing and annotation.</title>
        <authorList>
            <consortium name="The Broad Institute Genomics Platform"/>
            <consortium name="The Broad Institute Genome Sequencing Center for Infectious Disease"/>
            <person name="Wu L."/>
            <person name="Ma J."/>
        </authorList>
    </citation>
    <scope>NUCLEOTIDE SEQUENCE [LARGE SCALE GENOMIC DNA]</scope>
    <source>
        <strain evidence="8">CCUG 58938</strain>
    </source>
</reference>
<dbReference type="InterPro" id="IPR006710">
    <property type="entry name" value="Glyco_hydro_43"/>
</dbReference>
<protein>
    <submittedName>
        <fullName evidence="7">Glycoside hydrolase 43 family protein</fullName>
    </submittedName>
</protein>
<gene>
    <name evidence="7" type="ORF">ACFQ21_30270</name>
</gene>
<sequence>MKQVFQVTFLGACILFFNNAQAQQPEAKNYISKVWVSDLGNGSYKNPVLNADYSDPDACRVGDDFYLVASSFDAIPGLPILHSKDLVNWAITGHALKRQPPFEHFEKTQHGNGVWAPAIRYHNHEFYIYYPDPDFGIYMTKAKQAAGPWSEPILVEAGKGLIDPCPLWDEDGKVYLAYAYAGSRAGIKSIIAIKQLNAEGSATLDEGKLVYDGHTTDPTIEGPKLYKRNGYYYIFAPAGGVSTGWQLVLRSKSIYGPYERKVVMDQGTTSINGPHQGAWVDTPNGEHWFLHFQDKGAYGRVVHLQPMKWVNDWPVIGIDKDGNGNGEPVLTYKKPNVGKVYPVATPVDSDEFNDVVLGRQWQWQANPKATWSFMNVTQGALRLYSDKIPGEAKNNWDVPNILLQKFPADEFIVTTKFTFAPNEKLQSEKTGLIVMGQSYASLALKHSKEGIYLVYTTCKDAAKGSAETEKILTKVSDATIYARVTVRKGAVCKFSYSTDGKQFETVNEDFQAEAGRWIGAKVGLFCTRTSQINDSGFADFDWFRFEPVQ</sequence>
<dbReference type="InterPro" id="IPR041542">
    <property type="entry name" value="GH43_C2"/>
</dbReference>
<dbReference type="CDD" id="cd09001">
    <property type="entry name" value="GH43_FsAxh1-like"/>
    <property type="match status" value="1"/>
</dbReference>
<dbReference type="InterPro" id="IPR023296">
    <property type="entry name" value="Glyco_hydro_beta-prop_sf"/>
</dbReference>
<evidence type="ECO:0000256" key="4">
    <source>
        <dbReference type="RuleBase" id="RU361187"/>
    </source>
</evidence>
<dbReference type="Pfam" id="PF17851">
    <property type="entry name" value="GH43_C2"/>
    <property type="match status" value="1"/>
</dbReference>
<dbReference type="SUPFAM" id="SSF49899">
    <property type="entry name" value="Concanavalin A-like lectins/glucanases"/>
    <property type="match status" value="1"/>
</dbReference>
<dbReference type="SUPFAM" id="SSF75005">
    <property type="entry name" value="Arabinanase/levansucrase/invertase"/>
    <property type="match status" value="1"/>
</dbReference>
<dbReference type="Gene3D" id="2.60.120.200">
    <property type="match status" value="1"/>
</dbReference>
<organism evidence="7 8">
    <name type="scientific">Ohtaekwangia kribbensis</name>
    <dbReference type="NCBI Taxonomy" id="688913"/>
    <lineage>
        <taxon>Bacteria</taxon>
        <taxon>Pseudomonadati</taxon>
        <taxon>Bacteroidota</taxon>
        <taxon>Cytophagia</taxon>
        <taxon>Cytophagales</taxon>
        <taxon>Fulvivirgaceae</taxon>
        <taxon>Ohtaekwangia</taxon>
    </lineage>
</organism>
<accession>A0ABW3KDZ2</accession>
<evidence type="ECO:0000313" key="8">
    <source>
        <dbReference type="Proteomes" id="UP001597112"/>
    </source>
</evidence>
<feature type="domain" description="Beta-xylosidase C-terminal Concanavalin A-like" evidence="6">
    <location>
        <begin position="349"/>
        <end position="546"/>
    </location>
</feature>
<evidence type="ECO:0000259" key="6">
    <source>
        <dbReference type="Pfam" id="PF17851"/>
    </source>
</evidence>
<dbReference type="Pfam" id="PF04616">
    <property type="entry name" value="Glyco_hydro_43"/>
    <property type="match status" value="1"/>
</dbReference>
<evidence type="ECO:0000256" key="2">
    <source>
        <dbReference type="ARBA" id="ARBA00022801"/>
    </source>
</evidence>
<keyword evidence="2 4" id="KW-0378">Hydrolase</keyword>
<name>A0ABW3KDZ2_9BACT</name>
<evidence type="ECO:0000256" key="5">
    <source>
        <dbReference type="SAM" id="SignalP"/>
    </source>
</evidence>